<dbReference type="GO" id="GO:0003723">
    <property type="term" value="F:RNA binding"/>
    <property type="evidence" value="ECO:0007669"/>
    <property type="project" value="UniProtKB-UniRule"/>
</dbReference>
<proteinExistence type="predicted"/>
<dbReference type="Pfam" id="PF00076">
    <property type="entry name" value="RRM_1"/>
    <property type="match status" value="1"/>
</dbReference>
<evidence type="ECO:0000256" key="1">
    <source>
        <dbReference type="ARBA" id="ARBA00022884"/>
    </source>
</evidence>
<dbReference type="AlphaFoldDB" id="A0AAV0NPY5"/>
<evidence type="ECO:0000313" key="6">
    <source>
        <dbReference type="Proteomes" id="UP001154282"/>
    </source>
</evidence>
<dbReference type="SUPFAM" id="SSF54928">
    <property type="entry name" value="RNA-binding domain, RBD"/>
    <property type="match status" value="1"/>
</dbReference>
<protein>
    <recommendedName>
        <fullName evidence="4">RRM domain-containing protein</fullName>
    </recommendedName>
</protein>
<feature type="domain" description="RRM" evidence="4">
    <location>
        <begin position="20"/>
        <end position="77"/>
    </location>
</feature>
<comment type="caution">
    <text evidence="5">The sequence shown here is derived from an EMBL/GenBank/DDBJ whole genome shotgun (WGS) entry which is preliminary data.</text>
</comment>
<evidence type="ECO:0000259" key="4">
    <source>
        <dbReference type="PROSITE" id="PS50102"/>
    </source>
</evidence>
<organism evidence="5 6">
    <name type="scientific">Linum tenue</name>
    <dbReference type="NCBI Taxonomy" id="586396"/>
    <lineage>
        <taxon>Eukaryota</taxon>
        <taxon>Viridiplantae</taxon>
        <taxon>Streptophyta</taxon>
        <taxon>Embryophyta</taxon>
        <taxon>Tracheophyta</taxon>
        <taxon>Spermatophyta</taxon>
        <taxon>Magnoliopsida</taxon>
        <taxon>eudicotyledons</taxon>
        <taxon>Gunneridae</taxon>
        <taxon>Pentapetalae</taxon>
        <taxon>rosids</taxon>
        <taxon>fabids</taxon>
        <taxon>Malpighiales</taxon>
        <taxon>Linaceae</taxon>
        <taxon>Linum</taxon>
    </lineage>
</organism>
<dbReference type="InterPro" id="IPR012677">
    <property type="entry name" value="Nucleotide-bd_a/b_plait_sf"/>
</dbReference>
<evidence type="ECO:0000313" key="5">
    <source>
        <dbReference type="EMBL" id="CAI0460429.1"/>
    </source>
</evidence>
<dbReference type="InterPro" id="IPR035979">
    <property type="entry name" value="RBD_domain_sf"/>
</dbReference>
<dbReference type="PROSITE" id="PS50102">
    <property type="entry name" value="RRM"/>
    <property type="match status" value="1"/>
</dbReference>
<reference evidence="5" key="1">
    <citation type="submission" date="2022-08" db="EMBL/GenBank/DDBJ databases">
        <authorList>
            <person name="Gutierrez-Valencia J."/>
        </authorList>
    </citation>
    <scope>NUCLEOTIDE SEQUENCE</scope>
</reference>
<dbReference type="EMBL" id="CAMGYJ010000008">
    <property type="protein sequence ID" value="CAI0460429.1"/>
    <property type="molecule type" value="Genomic_DNA"/>
</dbReference>
<gene>
    <name evidence="5" type="ORF">LITE_LOCUS34466</name>
</gene>
<keyword evidence="6" id="KW-1185">Reference proteome</keyword>
<dbReference type="InterPro" id="IPR051106">
    <property type="entry name" value="RNA-bind/splicing_reg"/>
</dbReference>
<dbReference type="PANTHER" id="PTHR48028">
    <property type="entry name" value="GLYCINE-RICH RNA-BINDING PROTEIN RZ1A"/>
    <property type="match status" value="1"/>
</dbReference>
<dbReference type="InterPro" id="IPR000504">
    <property type="entry name" value="RRM_dom"/>
</dbReference>
<dbReference type="PANTHER" id="PTHR48028:SF2">
    <property type="entry name" value="GLYCINE-RICH RNA-BINDING PROTEIN RZ1A"/>
    <property type="match status" value="1"/>
</dbReference>
<feature type="region of interest" description="Disordered" evidence="3">
    <location>
        <begin position="1"/>
        <end position="21"/>
    </location>
</feature>
<name>A0AAV0NPY5_9ROSI</name>
<dbReference type="Proteomes" id="UP001154282">
    <property type="component" value="Unassembled WGS sequence"/>
</dbReference>
<accession>A0AAV0NPY5</accession>
<evidence type="ECO:0000256" key="3">
    <source>
        <dbReference type="SAM" id="MobiDB-lite"/>
    </source>
</evidence>
<feature type="compositionally biased region" description="Gly residues" evidence="3">
    <location>
        <begin position="79"/>
        <end position="127"/>
    </location>
</feature>
<sequence length="145" mass="15050">MRPPENPKKKNHPKFSSKPSLFQLGFSSQVINHRETGRSRGFRFMTFRDQQAMKDAIEGMNGQNLDGRNITINEAQSRSGGGGGTREGGGGGGGGYSRGNGGYDGGGYGGGRERGYGAGGYGSGSDGGSRYSSRGGGASDGNWRS</sequence>
<feature type="compositionally biased region" description="Polar residues" evidence="3">
    <location>
        <begin position="61"/>
        <end position="76"/>
    </location>
</feature>
<dbReference type="Gene3D" id="3.30.70.330">
    <property type="match status" value="1"/>
</dbReference>
<evidence type="ECO:0000256" key="2">
    <source>
        <dbReference type="PROSITE-ProRule" id="PRU00176"/>
    </source>
</evidence>
<keyword evidence="1 2" id="KW-0694">RNA-binding</keyword>
<feature type="region of interest" description="Disordered" evidence="3">
    <location>
        <begin position="60"/>
        <end position="145"/>
    </location>
</feature>